<dbReference type="RefSeq" id="WP_236594115.1">
    <property type="nucleotide sequence ID" value="NZ_CP068107.1"/>
</dbReference>
<reference evidence="2 3" key="1">
    <citation type="submission" date="2018-06" db="EMBL/GenBank/DDBJ databases">
        <authorList>
            <consortium name="Pathogen Informatics"/>
            <person name="Doyle S."/>
        </authorList>
    </citation>
    <scope>NUCLEOTIDE SEQUENCE [LARGE SCALE GENOMIC DNA]</scope>
    <source>
        <strain evidence="2 3">NCTC11179</strain>
    </source>
</reference>
<organism evidence="2 3">
    <name type="scientific">Myroides odoratus</name>
    <name type="common">Flavobacterium odoratum</name>
    <dbReference type="NCBI Taxonomy" id="256"/>
    <lineage>
        <taxon>Bacteria</taxon>
        <taxon>Pseudomonadati</taxon>
        <taxon>Bacteroidota</taxon>
        <taxon>Flavobacteriia</taxon>
        <taxon>Flavobacteriales</taxon>
        <taxon>Flavobacteriaceae</taxon>
        <taxon>Myroides</taxon>
    </lineage>
</organism>
<name>A0A378RMZ0_MYROD</name>
<dbReference type="AlphaFoldDB" id="A0A378RMZ0"/>
<feature type="domain" description="DUF6291" evidence="1">
    <location>
        <begin position="7"/>
        <end position="85"/>
    </location>
</feature>
<protein>
    <recommendedName>
        <fullName evidence="1">DUF6291 domain-containing protein</fullName>
    </recommendedName>
</protein>
<accession>A0A378RMZ0</accession>
<evidence type="ECO:0000313" key="3">
    <source>
        <dbReference type="Proteomes" id="UP000255024"/>
    </source>
</evidence>
<dbReference type="Proteomes" id="UP000255024">
    <property type="component" value="Unassembled WGS sequence"/>
</dbReference>
<dbReference type="EMBL" id="UGQL01000001">
    <property type="protein sequence ID" value="STZ28386.1"/>
    <property type="molecule type" value="Genomic_DNA"/>
</dbReference>
<keyword evidence="3" id="KW-1185">Reference proteome</keyword>
<proteinExistence type="predicted"/>
<evidence type="ECO:0000313" key="2">
    <source>
        <dbReference type="EMBL" id="STZ28386.1"/>
    </source>
</evidence>
<sequence>MAENKNSFVLYKDMISTIEKLSDETAGKLFKHILRYVNDQSPTPENEILDLVFEPIKNQLKRDLNKYKKTKADRSLNGRMGNLKRYNPDLHRQVTDNQITIDEAEKIASHRKTSPSDNSDNKTSQTLANVAVSVSDNVSVSVSDSVNDILLEKETKEYLGQNEKIEEFDSVELEAEESFQKKVARKTRFSKPTVEEIHEYCFERNNGIDAQRFFDHYESNGWMVGKTKMKDWKAAVRTWERNSNNKNQNQNGQQQERFVGRQSIDTIQHNANVGYEAAERVRKQMLNDTN</sequence>
<evidence type="ECO:0000259" key="1">
    <source>
        <dbReference type="Pfam" id="PF19808"/>
    </source>
</evidence>
<dbReference type="Pfam" id="PF19808">
    <property type="entry name" value="DUF6291"/>
    <property type="match status" value="1"/>
</dbReference>
<gene>
    <name evidence="2" type="ORF">NCTC11179_01930</name>
</gene>
<dbReference type="InterPro" id="IPR046258">
    <property type="entry name" value="DUF6291"/>
</dbReference>